<evidence type="ECO:0000256" key="3">
    <source>
        <dbReference type="ARBA" id="ARBA00022692"/>
    </source>
</evidence>
<gene>
    <name evidence="10" type="primary">TOK1_2</name>
    <name evidence="10" type="ORF">LTR16_008052</name>
</gene>
<feature type="transmembrane region" description="Helical" evidence="8">
    <location>
        <begin position="22"/>
        <end position="40"/>
    </location>
</feature>
<keyword evidence="5" id="KW-0406">Ion transport</keyword>
<keyword evidence="3 8" id="KW-0812">Transmembrane</keyword>
<comment type="subcellular location">
    <subcellularLocation>
        <location evidence="1">Membrane</location>
        <topology evidence="1">Multi-pass membrane protein</topology>
    </subcellularLocation>
</comment>
<organism evidence="10 11">
    <name type="scientific">Cryomyces antarcticus</name>
    <dbReference type="NCBI Taxonomy" id="329879"/>
    <lineage>
        <taxon>Eukaryota</taxon>
        <taxon>Fungi</taxon>
        <taxon>Dikarya</taxon>
        <taxon>Ascomycota</taxon>
        <taxon>Pezizomycotina</taxon>
        <taxon>Dothideomycetes</taxon>
        <taxon>Dothideomycetes incertae sedis</taxon>
        <taxon>Cryomyces</taxon>
    </lineage>
</organism>
<feature type="transmembrane region" description="Helical" evidence="8">
    <location>
        <begin position="83"/>
        <end position="102"/>
    </location>
</feature>
<dbReference type="PANTHER" id="PTHR11003:SF291">
    <property type="entry name" value="IP11374P"/>
    <property type="match status" value="1"/>
</dbReference>
<comment type="caution">
    <text evidence="10">The sequence shown here is derived from an EMBL/GenBank/DDBJ whole genome shotgun (WGS) entry which is preliminary data.</text>
</comment>
<evidence type="ECO:0000256" key="6">
    <source>
        <dbReference type="ARBA" id="ARBA00023136"/>
    </source>
</evidence>
<dbReference type="SUPFAM" id="SSF81324">
    <property type="entry name" value="Voltage-gated potassium channels"/>
    <property type="match status" value="1"/>
</dbReference>
<evidence type="ECO:0000313" key="10">
    <source>
        <dbReference type="EMBL" id="KAK5243203.1"/>
    </source>
</evidence>
<dbReference type="InterPro" id="IPR013099">
    <property type="entry name" value="K_chnl_dom"/>
</dbReference>
<keyword evidence="7 10" id="KW-0407">Ion channel</keyword>
<keyword evidence="4 8" id="KW-1133">Transmembrane helix</keyword>
<evidence type="ECO:0000259" key="9">
    <source>
        <dbReference type="Pfam" id="PF07885"/>
    </source>
</evidence>
<evidence type="ECO:0000313" key="11">
    <source>
        <dbReference type="Proteomes" id="UP001357485"/>
    </source>
</evidence>
<evidence type="ECO:0000256" key="1">
    <source>
        <dbReference type="ARBA" id="ARBA00004141"/>
    </source>
</evidence>
<dbReference type="GO" id="GO:0034220">
    <property type="term" value="P:monoatomic ion transmembrane transport"/>
    <property type="evidence" value="ECO:0007669"/>
    <property type="project" value="UniProtKB-KW"/>
</dbReference>
<evidence type="ECO:0000256" key="8">
    <source>
        <dbReference type="SAM" id="Phobius"/>
    </source>
</evidence>
<feature type="domain" description="Potassium channel" evidence="9">
    <location>
        <begin position="28"/>
        <end position="106"/>
    </location>
</feature>
<feature type="non-terminal residue" evidence="10">
    <location>
        <position position="193"/>
    </location>
</feature>
<dbReference type="Gene3D" id="1.10.287.70">
    <property type="match status" value="1"/>
</dbReference>
<evidence type="ECO:0000256" key="5">
    <source>
        <dbReference type="ARBA" id="ARBA00023065"/>
    </source>
</evidence>
<dbReference type="Pfam" id="PF07885">
    <property type="entry name" value="Ion_trans_2"/>
    <property type="match status" value="1"/>
</dbReference>
<reference evidence="10 11" key="1">
    <citation type="submission" date="2023-08" db="EMBL/GenBank/DDBJ databases">
        <title>Black Yeasts Isolated from many extreme environments.</title>
        <authorList>
            <person name="Coleine C."/>
            <person name="Stajich J.E."/>
            <person name="Selbmann L."/>
        </authorList>
    </citation>
    <scope>NUCLEOTIDE SEQUENCE [LARGE SCALE GENOMIC DNA]</scope>
    <source>
        <strain evidence="10 11">CCFEE 536</strain>
    </source>
</reference>
<protein>
    <submittedName>
        <fullName evidence="10">Potassium channel</fullName>
    </submittedName>
</protein>
<dbReference type="Proteomes" id="UP001357485">
    <property type="component" value="Unassembled WGS sequence"/>
</dbReference>
<keyword evidence="11" id="KW-1185">Reference proteome</keyword>
<dbReference type="EMBL" id="JAVRRA010010043">
    <property type="protein sequence ID" value="KAK5243203.1"/>
    <property type="molecule type" value="Genomic_DNA"/>
</dbReference>
<dbReference type="InterPro" id="IPR003280">
    <property type="entry name" value="2pore_dom_K_chnl"/>
</dbReference>
<proteinExistence type="predicted"/>
<sequence>MLGYFLGHYPQHFALTDHQRTLILQTMLFFIWLAGGGAVFSRVEQLYGTTPWSFTDGLYFCDVTILTVGFGDLYPTHSIGRGLVFPYSVGGIIMLGLMISSLTKFAKELGSDNVVKKHIEKSRTRTIGRTVTNSMELRRRVEEHRPLEGARPTISGPFDGVASTRVVTIEEPAQSQWLRRVPTNAMASIRRVG</sequence>
<accession>A0ABR0LV05</accession>
<keyword evidence="6 8" id="KW-0472">Membrane</keyword>
<name>A0ABR0LV05_9PEZI</name>
<dbReference type="PANTHER" id="PTHR11003">
    <property type="entry name" value="POTASSIUM CHANNEL, SUBFAMILY K"/>
    <property type="match status" value="1"/>
</dbReference>
<evidence type="ECO:0000256" key="7">
    <source>
        <dbReference type="ARBA" id="ARBA00023303"/>
    </source>
</evidence>
<evidence type="ECO:0000256" key="2">
    <source>
        <dbReference type="ARBA" id="ARBA00022448"/>
    </source>
</evidence>
<evidence type="ECO:0000256" key="4">
    <source>
        <dbReference type="ARBA" id="ARBA00022989"/>
    </source>
</evidence>
<keyword evidence="2" id="KW-0813">Transport</keyword>